<keyword evidence="2" id="KW-0175">Coiled coil</keyword>
<organism evidence="3">
    <name type="scientific">Vecturithrix granuli</name>
    <dbReference type="NCBI Taxonomy" id="1499967"/>
    <lineage>
        <taxon>Bacteria</taxon>
        <taxon>Candidatus Moduliflexota</taxon>
        <taxon>Candidatus Vecturitrichia</taxon>
        <taxon>Candidatus Vecturitrichales</taxon>
        <taxon>Candidatus Vecturitrichaceae</taxon>
        <taxon>Candidatus Vecturithrix</taxon>
    </lineage>
</organism>
<dbReference type="Pfam" id="PF04012">
    <property type="entry name" value="PspA_IM30"/>
    <property type="match status" value="1"/>
</dbReference>
<dbReference type="STRING" id="1499967.U27_05080"/>
<evidence type="ECO:0000256" key="1">
    <source>
        <dbReference type="ARBA" id="ARBA00043985"/>
    </source>
</evidence>
<evidence type="ECO:0000313" key="4">
    <source>
        <dbReference type="Proteomes" id="UP000030661"/>
    </source>
</evidence>
<protein>
    <submittedName>
        <fullName evidence="3">Phage shock protein A, PspA</fullName>
    </submittedName>
</protein>
<dbReference type="PANTHER" id="PTHR31088">
    <property type="entry name" value="MEMBRANE-ASSOCIATED PROTEIN VIPP1, CHLOROPLASTIC"/>
    <property type="match status" value="1"/>
</dbReference>
<comment type="similarity">
    <text evidence="1">Belongs to the PspA/Vipp/IM30 family.</text>
</comment>
<gene>
    <name evidence="3" type="ORF">U27_05080</name>
</gene>
<evidence type="ECO:0000256" key="2">
    <source>
        <dbReference type="SAM" id="Coils"/>
    </source>
</evidence>
<dbReference type="Proteomes" id="UP000030661">
    <property type="component" value="Unassembled WGS sequence"/>
</dbReference>
<dbReference type="AlphaFoldDB" id="A0A081C0K2"/>
<evidence type="ECO:0000313" key="3">
    <source>
        <dbReference type="EMBL" id="GAK58107.1"/>
    </source>
</evidence>
<dbReference type="PANTHER" id="PTHR31088:SF6">
    <property type="entry name" value="PHAGE SHOCK PROTEIN A"/>
    <property type="match status" value="1"/>
</dbReference>
<sequence length="220" mass="26351">MNIFVRFWTIIKSHVNAWIDRIEDPERAIEQSIRDMQKQVERLRGDVINVIADEKQLKNQVEKYQQEITRWEKNAVLALKEGNESLAREALKRKREAEDYTEQLHPQWEQQKRLSARLKQDYHQLRERIQTAQRKKRNLVMRFRHAETQKRLQGMLNELTTNQVFEKFEDKLLNVEAMNAAQEELNAPSLEQQFEALEAKPDLGLDRELEALKERLRLHA</sequence>
<dbReference type="eggNOG" id="COG1842">
    <property type="taxonomic scope" value="Bacteria"/>
</dbReference>
<feature type="coiled-coil region" evidence="2">
    <location>
        <begin position="26"/>
        <end position="142"/>
    </location>
</feature>
<proteinExistence type="inferred from homology"/>
<dbReference type="EMBL" id="DF820467">
    <property type="protein sequence ID" value="GAK58107.1"/>
    <property type="molecule type" value="Genomic_DNA"/>
</dbReference>
<name>A0A081C0K2_VECG1</name>
<accession>A0A081C0K2</accession>
<dbReference type="HOGENOM" id="CLU_056466_3_3_0"/>
<dbReference type="InterPro" id="IPR007157">
    <property type="entry name" value="PspA_VIPP1"/>
</dbReference>
<keyword evidence="4" id="KW-1185">Reference proteome</keyword>
<reference evidence="3" key="1">
    <citation type="journal article" date="2015" name="PeerJ">
        <title>First genomic representation of candidate bacterial phylum KSB3 points to enhanced environmental sensing as a trigger of wastewater bulking.</title>
        <authorList>
            <person name="Sekiguchi Y."/>
            <person name="Ohashi A."/>
            <person name="Parks D.H."/>
            <person name="Yamauchi T."/>
            <person name="Tyson G.W."/>
            <person name="Hugenholtz P."/>
        </authorList>
    </citation>
    <scope>NUCLEOTIDE SEQUENCE [LARGE SCALE GENOMIC DNA]</scope>
</reference>